<evidence type="ECO:0000313" key="8">
    <source>
        <dbReference type="EMBL" id="MCG2461849.1"/>
    </source>
</evidence>
<reference evidence="8" key="1">
    <citation type="submission" date="2023-02" db="EMBL/GenBank/DDBJ databases">
        <title>Genome of Flavobacteriaceae gen. nov. sp. strain F89.</title>
        <authorList>
            <person name="Wang Y."/>
        </authorList>
    </citation>
    <scope>NUCLEOTIDE SEQUENCE</scope>
    <source>
        <strain evidence="8">F89</strain>
    </source>
</reference>
<feature type="domain" description="GS catalytic" evidence="7">
    <location>
        <begin position="115"/>
        <end position="452"/>
    </location>
</feature>
<evidence type="ECO:0000259" key="7">
    <source>
        <dbReference type="PROSITE" id="PS51987"/>
    </source>
</evidence>
<dbReference type="GO" id="GO:0005524">
    <property type="term" value="F:ATP binding"/>
    <property type="evidence" value="ECO:0007669"/>
    <property type="project" value="UniProtKB-KW"/>
</dbReference>
<dbReference type="GO" id="GO:0006576">
    <property type="term" value="P:biogenic amine metabolic process"/>
    <property type="evidence" value="ECO:0007669"/>
    <property type="project" value="UniProtKB-ARBA"/>
</dbReference>
<dbReference type="SMART" id="SM01230">
    <property type="entry name" value="Gln-synt_C"/>
    <property type="match status" value="1"/>
</dbReference>
<keyword evidence="3" id="KW-0547">Nucleotide-binding</keyword>
<dbReference type="InterPro" id="IPR014746">
    <property type="entry name" value="Gln_synth/guanido_kin_cat_dom"/>
</dbReference>
<dbReference type="SUPFAM" id="SSF54368">
    <property type="entry name" value="Glutamine synthetase, N-terminal domain"/>
    <property type="match status" value="1"/>
</dbReference>
<dbReference type="EMBL" id="JAIRBC010000021">
    <property type="protein sequence ID" value="MCG2461849.1"/>
    <property type="molecule type" value="Genomic_DNA"/>
</dbReference>
<dbReference type="GO" id="GO:0006542">
    <property type="term" value="P:glutamine biosynthetic process"/>
    <property type="evidence" value="ECO:0007669"/>
    <property type="project" value="InterPro"/>
</dbReference>
<dbReference type="PANTHER" id="PTHR43785">
    <property type="entry name" value="GAMMA-GLUTAMYLPUTRESCINE SYNTHETASE"/>
    <property type="match status" value="1"/>
</dbReference>
<evidence type="ECO:0000313" key="9">
    <source>
        <dbReference type="Proteomes" id="UP001200642"/>
    </source>
</evidence>
<evidence type="ECO:0000256" key="2">
    <source>
        <dbReference type="ARBA" id="ARBA00022598"/>
    </source>
</evidence>
<dbReference type="InterPro" id="IPR036651">
    <property type="entry name" value="Gln_synt_N_sf"/>
</dbReference>
<comment type="caution">
    <text evidence="8">The sequence shown here is derived from an EMBL/GenBank/DDBJ whole genome shotgun (WGS) entry which is preliminary data.</text>
</comment>
<protein>
    <submittedName>
        <fullName evidence="8">Glutamine synthetase family protein</fullName>
    </submittedName>
</protein>
<organism evidence="8 9">
    <name type="scientific">Cerina litoralis</name>
    <dbReference type="NCBI Taxonomy" id="2874477"/>
    <lineage>
        <taxon>Bacteria</taxon>
        <taxon>Pseudomonadati</taxon>
        <taxon>Bacteroidota</taxon>
        <taxon>Flavobacteriia</taxon>
        <taxon>Flavobacteriales</taxon>
        <taxon>Flavobacteriaceae</taxon>
        <taxon>Cerina</taxon>
    </lineage>
</organism>
<dbReference type="GO" id="GO:0004356">
    <property type="term" value="F:glutamine synthetase activity"/>
    <property type="evidence" value="ECO:0007669"/>
    <property type="project" value="InterPro"/>
</dbReference>
<comment type="similarity">
    <text evidence="1 5 6">Belongs to the glutamine synthetase family.</text>
</comment>
<dbReference type="PANTHER" id="PTHR43785:SF12">
    <property type="entry name" value="TYPE-1 GLUTAMINE SYNTHETASE 2"/>
    <property type="match status" value="1"/>
</dbReference>
<accession>A0AAE3JQG6</accession>
<evidence type="ECO:0000256" key="4">
    <source>
        <dbReference type="ARBA" id="ARBA00022840"/>
    </source>
</evidence>
<evidence type="ECO:0000256" key="3">
    <source>
        <dbReference type="ARBA" id="ARBA00022741"/>
    </source>
</evidence>
<keyword evidence="9" id="KW-1185">Reference proteome</keyword>
<dbReference type="Pfam" id="PF00120">
    <property type="entry name" value="Gln-synt_C"/>
    <property type="match status" value="1"/>
</dbReference>
<keyword evidence="2" id="KW-0436">Ligase</keyword>
<proteinExistence type="inferred from homology"/>
<dbReference type="PROSITE" id="PS51987">
    <property type="entry name" value="GS_CATALYTIC"/>
    <property type="match status" value="1"/>
</dbReference>
<dbReference type="InterPro" id="IPR008146">
    <property type="entry name" value="Gln_synth_cat_dom"/>
</dbReference>
<dbReference type="Gene3D" id="3.30.590.10">
    <property type="entry name" value="Glutamine synthetase/guanido kinase, catalytic domain"/>
    <property type="match status" value="1"/>
</dbReference>
<keyword evidence="4" id="KW-0067">ATP-binding</keyword>
<dbReference type="AlphaFoldDB" id="A0AAE3JQG6"/>
<evidence type="ECO:0000256" key="6">
    <source>
        <dbReference type="RuleBase" id="RU000384"/>
    </source>
</evidence>
<evidence type="ECO:0000256" key="1">
    <source>
        <dbReference type="ARBA" id="ARBA00009897"/>
    </source>
</evidence>
<sequence length="452" mass="50877">MDKQELTTRLKESKHRKIKVAVTDMDGVLRGKFMHLEKLISALENGFGFCSVVFGWDMCDLAYDNTKMVGWHMGYGDFDAQLDLNSFRSIPWEEGTPFLLADFSSDKSENLSICPRSLLKNSIAKAEGMKYAPMFSQEFEWFNFKETSSSLEGKNFQAPLALTPGMFGYSILRMSENKDFFHTLFDQLEAFGVPLEGLHTETGPGVTEAAIQYSDILEAADRAVLFKTGVKEIAKKHNVVASFMAKQTNKLPGNGGHIHQSLWDLKKKKNLFYDGASKDGMSLIMQNYLAGQLRCLPEILPMFAPTINSYKRLVEGAWAPTTLTWGYDNRTCALRVLTPTQKSTRIEHRVVGSDVNPYLAMAACLASGLYGIEHNLKLDIPATSGNGYENLMNGVLPSNLLEASNKMKTSNIAIELFGETFVDHFTCTREWEWKQFSAAVTDWEIKRYFEII</sequence>
<dbReference type="Gene3D" id="3.10.20.70">
    <property type="entry name" value="Glutamine synthetase, N-terminal domain"/>
    <property type="match status" value="1"/>
</dbReference>
<dbReference type="SUPFAM" id="SSF55931">
    <property type="entry name" value="Glutamine synthetase/guanido kinase"/>
    <property type="match status" value="1"/>
</dbReference>
<name>A0AAE3JQG6_9FLAO</name>
<dbReference type="Proteomes" id="UP001200642">
    <property type="component" value="Unassembled WGS sequence"/>
</dbReference>
<dbReference type="FunFam" id="3.30.590.10:FF:000005">
    <property type="entry name" value="Probable glutamine synthetase"/>
    <property type="match status" value="1"/>
</dbReference>
<evidence type="ECO:0000256" key="5">
    <source>
        <dbReference type="PROSITE-ProRule" id="PRU01331"/>
    </source>
</evidence>
<gene>
    <name evidence="8" type="ORF">K8352_13905</name>
</gene>
<dbReference type="RefSeq" id="WP_317902992.1">
    <property type="nucleotide sequence ID" value="NZ_JAIRBC010000021.1"/>
</dbReference>
<dbReference type="GO" id="GO:0042402">
    <property type="term" value="P:biogenic amine catabolic process"/>
    <property type="evidence" value="ECO:0007669"/>
    <property type="project" value="UniProtKB-ARBA"/>
</dbReference>